<dbReference type="PANTHER" id="PTHR33142:SF65">
    <property type="entry name" value="CYCLIN-DEPENDENT PROTEIN KINASE INHIBITOR SMR2-LIKE"/>
    <property type="match status" value="1"/>
</dbReference>
<protein>
    <recommendedName>
        <fullName evidence="6">Cyclin-dependent protein kinase inhibitor SMR3</fullName>
    </recommendedName>
</protein>
<evidence type="ECO:0000256" key="3">
    <source>
        <dbReference type="SAM" id="MobiDB-lite"/>
    </source>
</evidence>
<reference evidence="4 5" key="1">
    <citation type="submission" date="2019-12" db="EMBL/GenBank/DDBJ databases">
        <authorList>
            <person name="Alioto T."/>
            <person name="Alioto T."/>
            <person name="Gomez Garrido J."/>
        </authorList>
    </citation>
    <scope>NUCLEOTIDE SEQUENCE [LARGE SCALE GENOMIC DNA]</scope>
</reference>
<evidence type="ECO:0000256" key="1">
    <source>
        <dbReference type="ARBA" id="ARBA00023013"/>
    </source>
</evidence>
<gene>
    <name evidence="4" type="ORF">OLEA9_A007809</name>
</gene>
<dbReference type="GO" id="GO:0032875">
    <property type="term" value="P:regulation of DNA endoreduplication"/>
    <property type="evidence" value="ECO:0007669"/>
    <property type="project" value="InterPro"/>
</dbReference>
<organism evidence="4 5">
    <name type="scientific">Olea europaea subsp. europaea</name>
    <dbReference type="NCBI Taxonomy" id="158383"/>
    <lineage>
        <taxon>Eukaryota</taxon>
        <taxon>Viridiplantae</taxon>
        <taxon>Streptophyta</taxon>
        <taxon>Embryophyta</taxon>
        <taxon>Tracheophyta</taxon>
        <taxon>Spermatophyta</taxon>
        <taxon>Magnoliopsida</taxon>
        <taxon>eudicotyledons</taxon>
        <taxon>Gunneridae</taxon>
        <taxon>Pentapetalae</taxon>
        <taxon>asterids</taxon>
        <taxon>lamiids</taxon>
        <taxon>Lamiales</taxon>
        <taxon>Oleaceae</taxon>
        <taxon>Oleeae</taxon>
        <taxon>Olea</taxon>
    </lineage>
</organism>
<comment type="caution">
    <text evidence="4">The sequence shown here is derived from an EMBL/GenBank/DDBJ whole genome shotgun (WGS) entry which is preliminary data.</text>
</comment>
<dbReference type="InterPro" id="IPR040389">
    <property type="entry name" value="SMR"/>
</dbReference>
<feature type="region of interest" description="Disordered" evidence="3">
    <location>
        <begin position="64"/>
        <end position="143"/>
    </location>
</feature>
<dbReference type="GO" id="GO:0005634">
    <property type="term" value="C:nucleus"/>
    <property type="evidence" value="ECO:0007669"/>
    <property type="project" value="TreeGrafter"/>
</dbReference>
<evidence type="ECO:0000256" key="2">
    <source>
        <dbReference type="ARBA" id="ARBA00023306"/>
    </source>
</evidence>
<accession>A0A8S0R656</accession>
<dbReference type="PANTHER" id="PTHR33142">
    <property type="entry name" value="CYCLIN-DEPENDENT PROTEIN KINASE INHIBITOR SMR13"/>
    <property type="match status" value="1"/>
</dbReference>
<proteinExistence type="predicted"/>
<evidence type="ECO:0000313" key="4">
    <source>
        <dbReference type="EMBL" id="CAA2974248.1"/>
    </source>
</evidence>
<feature type="region of interest" description="Disordered" evidence="3">
    <location>
        <begin position="1"/>
        <end position="51"/>
    </location>
</feature>
<keyword evidence="5" id="KW-1185">Reference proteome</keyword>
<dbReference type="AlphaFoldDB" id="A0A8S0R656"/>
<evidence type="ECO:0008006" key="6">
    <source>
        <dbReference type="Google" id="ProtNLM"/>
    </source>
</evidence>
<evidence type="ECO:0000313" key="5">
    <source>
        <dbReference type="Proteomes" id="UP000594638"/>
    </source>
</evidence>
<feature type="compositionally biased region" description="Basic and acidic residues" evidence="3">
    <location>
        <begin position="129"/>
        <end position="143"/>
    </location>
</feature>
<dbReference type="Gramene" id="OE9A007809T1">
    <property type="protein sequence ID" value="OE9A007809C1"/>
    <property type="gene ID" value="OE9A007809"/>
</dbReference>
<feature type="compositionally biased region" description="Basic and acidic residues" evidence="3">
    <location>
        <begin position="16"/>
        <end position="29"/>
    </location>
</feature>
<sequence>MKKNIIGLRMSNKNNLIKEEEKEIKKDSFSESQLENIEEGEGNEEKKPEDEKVAKILCLGESEVAEDDDGFKTPTSSDNKIPVMTQCPPAPKKIRPEPSMKRKASSPPRSLQFDVPAAEVDSIFSPISKDQKFKKPRRDHNED</sequence>
<dbReference type="GO" id="GO:0004860">
    <property type="term" value="F:protein kinase inhibitor activity"/>
    <property type="evidence" value="ECO:0007669"/>
    <property type="project" value="UniProtKB-KW"/>
</dbReference>
<keyword evidence="1" id="KW-0649">Protein kinase inhibitor</keyword>
<dbReference type="EMBL" id="CACTIH010002157">
    <property type="protein sequence ID" value="CAA2974248.1"/>
    <property type="molecule type" value="Genomic_DNA"/>
</dbReference>
<dbReference type="OrthoDB" id="914120at2759"/>
<name>A0A8S0R656_OLEEU</name>
<keyword evidence="2" id="KW-0131">Cell cycle</keyword>
<dbReference type="Proteomes" id="UP000594638">
    <property type="component" value="Unassembled WGS sequence"/>
</dbReference>